<feature type="region of interest" description="Disordered" evidence="14">
    <location>
        <begin position="164"/>
        <end position="204"/>
    </location>
</feature>
<evidence type="ECO:0000256" key="6">
    <source>
        <dbReference type="ARBA" id="ARBA00022692"/>
    </source>
</evidence>
<dbReference type="GO" id="GO:0004252">
    <property type="term" value="F:serine-type endopeptidase activity"/>
    <property type="evidence" value="ECO:0007669"/>
    <property type="project" value="InterPro"/>
</dbReference>
<evidence type="ECO:0000256" key="4">
    <source>
        <dbReference type="ARBA" id="ARBA00013650"/>
    </source>
</evidence>
<evidence type="ECO:0000256" key="5">
    <source>
        <dbReference type="ARBA" id="ARBA00022670"/>
    </source>
</evidence>
<dbReference type="InterPro" id="IPR019533">
    <property type="entry name" value="Peptidase_S26"/>
</dbReference>
<evidence type="ECO:0000256" key="10">
    <source>
        <dbReference type="ARBA" id="ARBA00023128"/>
    </source>
</evidence>
<dbReference type="EMBL" id="ATLV01024562">
    <property type="status" value="NOT_ANNOTATED_CDS"/>
    <property type="molecule type" value="Genomic_DNA"/>
</dbReference>
<evidence type="ECO:0000256" key="14">
    <source>
        <dbReference type="SAM" id="MobiDB-lite"/>
    </source>
</evidence>
<feature type="domain" description="Peptidase S26" evidence="15">
    <location>
        <begin position="99"/>
        <end position="141"/>
    </location>
</feature>
<dbReference type="Gene3D" id="2.10.109.10">
    <property type="entry name" value="Umud Fragment, subunit A"/>
    <property type="match status" value="1"/>
</dbReference>
<dbReference type="EMBL" id="KE525352">
    <property type="protein sequence ID" value="KFB51636.1"/>
    <property type="molecule type" value="Genomic_DNA"/>
</dbReference>
<dbReference type="InterPro" id="IPR037730">
    <property type="entry name" value="IMP2"/>
</dbReference>
<evidence type="ECO:0000256" key="13">
    <source>
        <dbReference type="PIRSR" id="PIRSR600223-1"/>
    </source>
</evidence>
<evidence type="ECO:0000256" key="3">
    <source>
        <dbReference type="ARBA" id="ARBA00011805"/>
    </source>
</evidence>
<evidence type="ECO:0000259" key="15">
    <source>
        <dbReference type="Pfam" id="PF10502"/>
    </source>
</evidence>
<dbReference type="PRINTS" id="PR00727">
    <property type="entry name" value="LEADERPTASE"/>
</dbReference>
<evidence type="ECO:0000256" key="1">
    <source>
        <dbReference type="ARBA" id="ARBA00004434"/>
    </source>
</evidence>
<protein>
    <recommendedName>
        <fullName evidence="4">Mitochondrial inner membrane protease subunit 2</fullName>
    </recommendedName>
    <alternativeName>
        <fullName evidence="12">IMP2-like protein</fullName>
    </alternativeName>
</protein>
<dbReference type="FunFam" id="2.10.109.10:FF:000005">
    <property type="entry name" value="Mitochondrial inner membrane protease subunit"/>
    <property type="match status" value="1"/>
</dbReference>
<feature type="active site" evidence="13">
    <location>
        <position position="81"/>
    </location>
</feature>
<evidence type="ECO:0000313" key="18">
    <source>
        <dbReference type="Proteomes" id="UP000030765"/>
    </source>
</evidence>
<dbReference type="PANTHER" id="PTHR46041">
    <property type="entry name" value="MITOCHONDRIAL INNER MEMBRANE PROTEASE SUBUNIT 2"/>
    <property type="match status" value="1"/>
</dbReference>
<gene>
    <name evidence="16" type="ORF">ZHAS_00019712</name>
</gene>
<evidence type="ECO:0000256" key="8">
    <source>
        <dbReference type="ARBA" id="ARBA00022801"/>
    </source>
</evidence>
<dbReference type="GO" id="GO:0042720">
    <property type="term" value="C:mitochondrial inner membrane peptidase complex"/>
    <property type="evidence" value="ECO:0007669"/>
    <property type="project" value="InterPro"/>
</dbReference>
<evidence type="ECO:0000256" key="9">
    <source>
        <dbReference type="ARBA" id="ARBA00022989"/>
    </source>
</evidence>
<keyword evidence="18" id="KW-1185">Reference proteome</keyword>
<feature type="active site" evidence="13">
    <location>
        <position position="34"/>
    </location>
</feature>
<reference evidence="16 18" key="1">
    <citation type="journal article" date="2014" name="BMC Genomics">
        <title>Genome sequence of Anopheles sinensis provides insight into genetics basis of mosquito competence for malaria parasites.</title>
        <authorList>
            <person name="Zhou D."/>
            <person name="Zhang D."/>
            <person name="Ding G."/>
            <person name="Shi L."/>
            <person name="Hou Q."/>
            <person name="Ye Y."/>
            <person name="Xu Y."/>
            <person name="Zhou H."/>
            <person name="Xiong C."/>
            <person name="Li S."/>
            <person name="Yu J."/>
            <person name="Hong S."/>
            <person name="Yu X."/>
            <person name="Zou P."/>
            <person name="Chen C."/>
            <person name="Chang X."/>
            <person name="Wang W."/>
            <person name="Lv Y."/>
            <person name="Sun Y."/>
            <person name="Ma L."/>
            <person name="Shen B."/>
            <person name="Zhu C."/>
        </authorList>
    </citation>
    <scope>NUCLEOTIDE SEQUENCE [LARGE SCALE GENOMIC DNA]</scope>
</reference>
<name>A0A084WN42_ANOSI</name>
<proteinExistence type="inferred from homology"/>
<evidence type="ECO:0000313" key="16">
    <source>
        <dbReference type="EMBL" id="KFB51636.1"/>
    </source>
</evidence>
<dbReference type="OMA" id="WIPVIAW"/>
<reference evidence="17" key="2">
    <citation type="submission" date="2020-05" db="UniProtKB">
        <authorList>
            <consortium name="EnsemblMetazoa"/>
        </authorList>
    </citation>
    <scope>IDENTIFICATION</scope>
</reference>
<dbReference type="PANTHER" id="PTHR46041:SF2">
    <property type="entry name" value="MITOCHONDRIAL INNER MEMBRANE PROTEASE SUBUNIT 2"/>
    <property type="match status" value="1"/>
</dbReference>
<feature type="domain" description="Peptidase S26" evidence="15">
    <location>
        <begin position="9"/>
        <end position="93"/>
    </location>
</feature>
<keyword evidence="6" id="KW-0812">Transmembrane</keyword>
<dbReference type="EnsemblMetazoa" id="ASIC019712-RA">
    <property type="protein sequence ID" value="ASIC019712-PA"/>
    <property type="gene ID" value="ASIC019712"/>
</dbReference>
<dbReference type="Pfam" id="PF10502">
    <property type="entry name" value="Peptidase_S26"/>
    <property type="match status" value="2"/>
</dbReference>
<dbReference type="GO" id="GO:0006465">
    <property type="term" value="P:signal peptide processing"/>
    <property type="evidence" value="ECO:0007669"/>
    <property type="project" value="InterPro"/>
</dbReference>
<evidence type="ECO:0000256" key="2">
    <source>
        <dbReference type="ARBA" id="ARBA00007066"/>
    </source>
</evidence>
<dbReference type="OrthoDB" id="9996127at2759"/>
<evidence type="ECO:0000256" key="7">
    <source>
        <dbReference type="ARBA" id="ARBA00022792"/>
    </source>
</evidence>
<keyword evidence="5" id="KW-0645">Protease</keyword>
<comment type="similarity">
    <text evidence="2">Belongs to the peptidase S26 family. IMP2 subfamily.</text>
</comment>
<dbReference type="GO" id="GO:0006627">
    <property type="term" value="P:protein processing involved in protein targeting to mitochondrion"/>
    <property type="evidence" value="ECO:0007669"/>
    <property type="project" value="InterPro"/>
</dbReference>
<dbReference type="InterPro" id="IPR036286">
    <property type="entry name" value="LexA/Signal_pep-like_sf"/>
</dbReference>
<evidence type="ECO:0000256" key="12">
    <source>
        <dbReference type="ARBA" id="ARBA00032718"/>
    </source>
</evidence>
<dbReference type="CDD" id="cd06530">
    <property type="entry name" value="S26_SPase_I"/>
    <property type="match status" value="1"/>
</dbReference>
<dbReference type="VEuPathDB" id="VectorBase:ASIC019712"/>
<accession>A0A084WN42</accession>
<dbReference type="SUPFAM" id="SSF51306">
    <property type="entry name" value="LexA/Signal peptidase"/>
    <property type="match status" value="1"/>
</dbReference>
<comment type="subunit">
    <text evidence="3">Heterodimer of 2 subunits, IMMPL1 and IMMPL2.</text>
</comment>
<dbReference type="InterPro" id="IPR000223">
    <property type="entry name" value="Pept_S26A_signal_pept_1"/>
</dbReference>
<keyword evidence="8" id="KW-0378">Hydrolase</keyword>
<keyword evidence="10" id="KW-0496">Mitochondrion</keyword>
<dbReference type="Proteomes" id="UP000030765">
    <property type="component" value="Unassembled WGS sequence"/>
</dbReference>
<evidence type="ECO:0000256" key="11">
    <source>
        <dbReference type="ARBA" id="ARBA00023136"/>
    </source>
</evidence>
<dbReference type="AlphaFoldDB" id="A0A084WN42"/>
<feature type="compositionally biased region" description="Polar residues" evidence="14">
    <location>
        <begin position="168"/>
        <end position="193"/>
    </location>
</feature>
<sequence length="204" mass="22102">MRFPTFLKSVLLGVPVGVTLLDCIGYVARVEGVSMQPALNPDATVTDYVFLSRWAVRNMDVQRGDIISLISPKDPSQKIIKRIVALQGDVISTLGYKVQYVKVPEGHCWVEGDHTGNSLDSNTFGPVSLGLITARATQIVWPPSRWQQLPSTVPKTRTPISFGKRAVTGSNGSHGVSNHTASSSSGSITTPVVNSVEEMQEFNH</sequence>
<keyword evidence="11" id="KW-0472">Membrane</keyword>
<dbReference type="VEuPathDB" id="VectorBase:ASIS010101"/>
<evidence type="ECO:0000313" key="17">
    <source>
        <dbReference type="EnsemblMetazoa" id="ASIC019712-PA"/>
    </source>
</evidence>
<comment type="subcellular location">
    <subcellularLocation>
        <location evidence="1">Mitochondrion inner membrane</location>
        <topology evidence="1">Single-pass membrane protein</topology>
    </subcellularLocation>
</comment>
<keyword evidence="7" id="KW-0999">Mitochondrion inner membrane</keyword>
<keyword evidence="9" id="KW-1133">Transmembrane helix</keyword>
<dbReference type="STRING" id="74873.A0A084WN42"/>
<organism evidence="16">
    <name type="scientific">Anopheles sinensis</name>
    <name type="common">Mosquito</name>
    <dbReference type="NCBI Taxonomy" id="74873"/>
    <lineage>
        <taxon>Eukaryota</taxon>
        <taxon>Metazoa</taxon>
        <taxon>Ecdysozoa</taxon>
        <taxon>Arthropoda</taxon>
        <taxon>Hexapoda</taxon>
        <taxon>Insecta</taxon>
        <taxon>Pterygota</taxon>
        <taxon>Neoptera</taxon>
        <taxon>Endopterygota</taxon>
        <taxon>Diptera</taxon>
        <taxon>Nematocera</taxon>
        <taxon>Culicoidea</taxon>
        <taxon>Culicidae</taxon>
        <taxon>Anophelinae</taxon>
        <taxon>Anopheles</taxon>
    </lineage>
</organism>